<evidence type="ECO:0000313" key="4">
    <source>
        <dbReference type="EMBL" id="NMH64427.1"/>
    </source>
</evidence>
<dbReference type="AlphaFoldDB" id="A0A972FXF5"/>
<reference evidence="4" key="1">
    <citation type="submission" date="2020-04" db="EMBL/GenBank/DDBJ databases">
        <title>Description of Shewanella salipaludis sp. nov., isolated from a salt marsh.</title>
        <authorList>
            <person name="Park S."/>
            <person name="Yoon J.-H."/>
        </authorList>
    </citation>
    <scope>NUCLEOTIDE SEQUENCE</scope>
    <source>
        <strain evidence="4">SHSM-M6</strain>
    </source>
</reference>
<dbReference type="InterPro" id="IPR018635">
    <property type="entry name" value="UPF0319"/>
</dbReference>
<keyword evidence="2 3" id="KW-0732">Signal</keyword>
<evidence type="ECO:0000313" key="5">
    <source>
        <dbReference type="Proteomes" id="UP000737113"/>
    </source>
</evidence>
<feature type="chain" id="PRO_5037754132" evidence="3">
    <location>
        <begin position="22"/>
        <end position="229"/>
    </location>
</feature>
<gene>
    <name evidence="4" type="ORF">HC757_04495</name>
</gene>
<evidence type="ECO:0000256" key="1">
    <source>
        <dbReference type="ARBA" id="ARBA00008490"/>
    </source>
</evidence>
<dbReference type="PANTHER" id="PTHR38108">
    <property type="entry name" value="UPF0319 PROTEIN YCCT"/>
    <property type="match status" value="1"/>
</dbReference>
<dbReference type="Pfam" id="PF09829">
    <property type="entry name" value="DUF2057"/>
    <property type="match status" value="1"/>
</dbReference>
<keyword evidence="5" id="KW-1185">Reference proteome</keyword>
<protein>
    <submittedName>
        <fullName evidence="4">DUF2057 domain-containing protein</fullName>
    </submittedName>
</protein>
<comment type="similarity">
    <text evidence="1">Belongs to the UPF0319 family.</text>
</comment>
<organism evidence="4 5">
    <name type="scientific">Shewanella salipaludis</name>
    <dbReference type="NCBI Taxonomy" id="2723052"/>
    <lineage>
        <taxon>Bacteria</taxon>
        <taxon>Pseudomonadati</taxon>
        <taxon>Pseudomonadota</taxon>
        <taxon>Gammaproteobacteria</taxon>
        <taxon>Alteromonadales</taxon>
        <taxon>Shewanellaceae</taxon>
        <taxon>Shewanella</taxon>
    </lineage>
</organism>
<dbReference type="RefSeq" id="WP_169563105.1">
    <property type="nucleotide sequence ID" value="NZ_JAAXYH010000002.1"/>
</dbReference>
<dbReference type="PANTHER" id="PTHR38108:SF1">
    <property type="entry name" value="UPF0319 PROTEIN YCCT"/>
    <property type="match status" value="1"/>
</dbReference>
<accession>A0A972FXF5</accession>
<evidence type="ECO:0000256" key="3">
    <source>
        <dbReference type="SAM" id="SignalP"/>
    </source>
</evidence>
<evidence type="ECO:0000256" key="2">
    <source>
        <dbReference type="ARBA" id="ARBA00022729"/>
    </source>
</evidence>
<name>A0A972FXF5_9GAMM</name>
<dbReference type="Proteomes" id="UP000737113">
    <property type="component" value="Unassembled WGS sequence"/>
</dbReference>
<dbReference type="EMBL" id="JAAXYH010000002">
    <property type="protein sequence ID" value="NMH64427.1"/>
    <property type="molecule type" value="Genomic_DNA"/>
</dbReference>
<feature type="signal peptide" evidence="3">
    <location>
        <begin position="1"/>
        <end position="21"/>
    </location>
</feature>
<proteinExistence type="inferred from homology"/>
<comment type="caution">
    <text evidence="4">The sequence shown here is derived from an EMBL/GenBank/DDBJ whole genome shotgun (WGS) entry which is preliminary data.</text>
</comment>
<sequence length="229" mass="25059">MKSFMPIGALLALLGSSSVFAANLNIPMAFEFLALDGQKVESSLFNHKSDLSLSQGVHKIAIRYSDMIEDEFSDSQSFVKSAPFILTLTVEAEQEYRLKPAGGDVIKRPKAFAKAPKVLISRGDEGKVDYRITLTDIEEESFVSRLFSGNKVQDIEAAAAAATDAAQGQHKPVLNAPVSQTHAAAAMAPKNAPQAAEAANQPQQMLQYWWLQADEKTRKEFMGWAIQQL</sequence>